<dbReference type="CDD" id="cd05379">
    <property type="entry name" value="CAP_bacterial"/>
    <property type="match status" value="1"/>
</dbReference>
<name>A0A2V3IDX9_9FLOR</name>
<dbReference type="AlphaFoldDB" id="A0A2V3IDX9"/>
<feature type="region of interest" description="Disordered" evidence="1">
    <location>
        <begin position="39"/>
        <end position="117"/>
    </location>
</feature>
<organism evidence="4 5">
    <name type="scientific">Gracilariopsis chorda</name>
    <dbReference type="NCBI Taxonomy" id="448386"/>
    <lineage>
        <taxon>Eukaryota</taxon>
        <taxon>Rhodophyta</taxon>
        <taxon>Florideophyceae</taxon>
        <taxon>Rhodymeniophycidae</taxon>
        <taxon>Gracilariales</taxon>
        <taxon>Gracilariaceae</taxon>
        <taxon>Gracilariopsis</taxon>
    </lineage>
</organism>
<evidence type="ECO:0000313" key="5">
    <source>
        <dbReference type="Proteomes" id="UP000247409"/>
    </source>
</evidence>
<dbReference type="PANTHER" id="PTHR31157">
    <property type="entry name" value="SCP DOMAIN-CONTAINING PROTEIN"/>
    <property type="match status" value="1"/>
</dbReference>
<keyword evidence="2" id="KW-0732">Signal</keyword>
<accession>A0A2V3IDX9</accession>
<feature type="signal peptide" evidence="2">
    <location>
        <begin position="1"/>
        <end position="18"/>
    </location>
</feature>
<protein>
    <recommendedName>
        <fullName evidence="3">SCP domain-containing protein</fullName>
    </recommendedName>
</protein>
<reference evidence="4 5" key="1">
    <citation type="journal article" date="2018" name="Mol. Biol. Evol.">
        <title>Analysis of the draft genome of the red seaweed Gracilariopsis chorda provides insights into genome size evolution in Rhodophyta.</title>
        <authorList>
            <person name="Lee J."/>
            <person name="Yang E.C."/>
            <person name="Graf L."/>
            <person name="Yang J.H."/>
            <person name="Qiu H."/>
            <person name="Zel Zion U."/>
            <person name="Chan C.X."/>
            <person name="Stephens T.G."/>
            <person name="Weber A.P.M."/>
            <person name="Boo G.H."/>
            <person name="Boo S.M."/>
            <person name="Kim K.M."/>
            <person name="Shin Y."/>
            <person name="Jung M."/>
            <person name="Lee S.J."/>
            <person name="Yim H.S."/>
            <person name="Lee J.H."/>
            <person name="Bhattacharya D."/>
            <person name="Yoon H.S."/>
        </authorList>
    </citation>
    <scope>NUCLEOTIDE SEQUENCE [LARGE SCALE GENOMIC DNA]</scope>
    <source>
        <strain evidence="4 5">SKKU-2015</strain>
        <tissue evidence="4">Whole body</tissue>
    </source>
</reference>
<dbReference type="PANTHER" id="PTHR31157:SF1">
    <property type="entry name" value="SCP DOMAIN-CONTAINING PROTEIN"/>
    <property type="match status" value="1"/>
</dbReference>
<proteinExistence type="predicted"/>
<evidence type="ECO:0000313" key="4">
    <source>
        <dbReference type="EMBL" id="PXF40251.1"/>
    </source>
</evidence>
<dbReference type="InterPro" id="IPR014044">
    <property type="entry name" value="CAP_dom"/>
</dbReference>
<dbReference type="InterPro" id="IPR035940">
    <property type="entry name" value="CAP_sf"/>
</dbReference>
<dbReference type="SUPFAM" id="SSF55797">
    <property type="entry name" value="PR-1-like"/>
    <property type="match status" value="1"/>
</dbReference>
<dbReference type="Gene3D" id="3.40.33.10">
    <property type="entry name" value="CAP"/>
    <property type="match status" value="1"/>
</dbReference>
<sequence length="236" mass="26349">MSLLKLLFASLLLATAYAFPCRTMSGDIIYPYTYFKSDPMRRGRRSPRSSADAEATSEPEPALSPEEMTPVTMPPTTAATTTTKAPTTTKATTTMTEPEPQPSGSSPMMPPNDSSKKEICIPCAKDNFRKVNAYRASRGLSQLTWNDKMAAEAAAHSKDMFERNYFEHSDLPYWENIAWALNRYGWNSVSEGFFEQWRKSSGHDKNMRTPTHKCGGVGIYGDGSKFYGTQVFSNRC</sequence>
<feature type="chain" id="PRO_5016135283" description="SCP domain-containing protein" evidence="2">
    <location>
        <begin position="19"/>
        <end position="236"/>
    </location>
</feature>
<gene>
    <name evidence="4" type="ORF">BWQ96_10038</name>
</gene>
<dbReference type="Proteomes" id="UP000247409">
    <property type="component" value="Unassembled WGS sequence"/>
</dbReference>
<evidence type="ECO:0000256" key="1">
    <source>
        <dbReference type="SAM" id="MobiDB-lite"/>
    </source>
</evidence>
<keyword evidence="5" id="KW-1185">Reference proteome</keyword>
<comment type="caution">
    <text evidence="4">The sequence shown here is derived from an EMBL/GenBank/DDBJ whole genome shotgun (WGS) entry which is preliminary data.</text>
</comment>
<dbReference type="Pfam" id="PF00188">
    <property type="entry name" value="CAP"/>
    <property type="match status" value="1"/>
</dbReference>
<dbReference type="EMBL" id="NBIV01000335">
    <property type="protein sequence ID" value="PXF40251.1"/>
    <property type="molecule type" value="Genomic_DNA"/>
</dbReference>
<evidence type="ECO:0000259" key="3">
    <source>
        <dbReference type="Pfam" id="PF00188"/>
    </source>
</evidence>
<feature type="domain" description="SCP" evidence="3">
    <location>
        <begin position="129"/>
        <end position="231"/>
    </location>
</feature>
<evidence type="ECO:0000256" key="2">
    <source>
        <dbReference type="SAM" id="SignalP"/>
    </source>
</evidence>
<feature type="compositionally biased region" description="Low complexity" evidence="1">
    <location>
        <begin position="65"/>
        <end position="113"/>
    </location>
</feature>